<dbReference type="EMBL" id="JACORT010000009">
    <property type="protein sequence ID" value="MBC5785195.1"/>
    <property type="molecule type" value="Genomic_DNA"/>
</dbReference>
<comment type="caution">
    <text evidence="1">The sequence shown here is derived from an EMBL/GenBank/DDBJ whole genome shotgun (WGS) entry which is preliminary data.</text>
</comment>
<dbReference type="InterPro" id="IPR046038">
    <property type="entry name" value="DUF5996"/>
</dbReference>
<protein>
    <submittedName>
        <fullName evidence="1">Uncharacterized protein</fullName>
    </submittedName>
</protein>
<sequence>MPSSPAVPASAWPPLPWPAWQATHEAIHLWTQVLGKLQLAGTPWTNHSWHVAFQPTARGLATALVPCEGRTWQATFDFLDHALVLEDSAGGRARVPLRPQSVAQFYEAVRQALHGLGIPCAIRTQPSEIADALPFQHDEAVRPYDADAAQRWWRVLLQAHRVLRIFRARYAGKCSPVHFFWGAADLAVTRFSGRTAPPHPGGAPHLADWVMREAYSHEVSSCGFWAGAGLGEPAFYSYAYPEPEGFAQWPVQPEGAYYSKALREFILPYEVVRKAGDAVAVLLAFLQSTYEAAAVKGRWDRAAVEVVLP</sequence>
<proteinExistence type="predicted"/>
<dbReference type="RefSeq" id="WP_187077938.1">
    <property type="nucleotide sequence ID" value="NZ_JACORT010000009.1"/>
</dbReference>
<accession>A0A923MTN8</accession>
<dbReference type="AlphaFoldDB" id="A0A923MTN8"/>
<organism evidence="1 2">
    <name type="scientific">Ramlibacter cellulosilyticus</name>
    <dbReference type="NCBI Taxonomy" id="2764187"/>
    <lineage>
        <taxon>Bacteria</taxon>
        <taxon>Pseudomonadati</taxon>
        <taxon>Pseudomonadota</taxon>
        <taxon>Betaproteobacteria</taxon>
        <taxon>Burkholderiales</taxon>
        <taxon>Comamonadaceae</taxon>
        <taxon>Ramlibacter</taxon>
    </lineage>
</organism>
<reference evidence="1" key="1">
    <citation type="submission" date="2020-08" db="EMBL/GenBank/DDBJ databases">
        <title>Ramlibacter sp. USB13 16S ribosomal RNA gene genome sequencing and assembly.</title>
        <authorList>
            <person name="Kang M."/>
        </authorList>
    </citation>
    <scope>NUCLEOTIDE SEQUENCE</scope>
    <source>
        <strain evidence="1">USB13</strain>
    </source>
</reference>
<dbReference type="Proteomes" id="UP000608513">
    <property type="component" value="Unassembled WGS sequence"/>
</dbReference>
<evidence type="ECO:0000313" key="2">
    <source>
        <dbReference type="Proteomes" id="UP000608513"/>
    </source>
</evidence>
<evidence type="ECO:0000313" key="1">
    <source>
        <dbReference type="EMBL" id="MBC5785195.1"/>
    </source>
</evidence>
<dbReference type="Pfam" id="PF19459">
    <property type="entry name" value="DUF5996"/>
    <property type="match status" value="1"/>
</dbReference>
<gene>
    <name evidence="1" type="ORF">H8N03_19770</name>
</gene>
<name>A0A923MTN8_9BURK</name>
<keyword evidence="2" id="KW-1185">Reference proteome</keyword>